<gene>
    <name evidence="2" type="ORF">A2938_00725</name>
</gene>
<keyword evidence="1" id="KW-1133">Transmembrane helix</keyword>
<dbReference type="AlphaFoldDB" id="A0A1G2NDK5"/>
<name>A0A1G2NDK5_9BACT</name>
<dbReference type="Proteomes" id="UP000177797">
    <property type="component" value="Unassembled WGS sequence"/>
</dbReference>
<keyword evidence="1" id="KW-0812">Transmembrane</keyword>
<accession>A0A1G2NDK5</accession>
<organism evidence="2 3">
    <name type="scientific">Candidatus Taylorbacteria bacterium RIFCSPLOWO2_01_FULL_48_100</name>
    <dbReference type="NCBI Taxonomy" id="1802322"/>
    <lineage>
        <taxon>Bacteria</taxon>
        <taxon>Candidatus Tayloriibacteriota</taxon>
    </lineage>
</organism>
<dbReference type="EMBL" id="MHSA01000015">
    <property type="protein sequence ID" value="OHA34187.1"/>
    <property type="molecule type" value="Genomic_DNA"/>
</dbReference>
<feature type="transmembrane region" description="Helical" evidence="1">
    <location>
        <begin position="12"/>
        <end position="30"/>
    </location>
</feature>
<protein>
    <submittedName>
        <fullName evidence="2">Uncharacterized protein</fullName>
    </submittedName>
</protein>
<evidence type="ECO:0000313" key="3">
    <source>
        <dbReference type="Proteomes" id="UP000177797"/>
    </source>
</evidence>
<keyword evidence="1" id="KW-0472">Membrane</keyword>
<proteinExistence type="predicted"/>
<sequence>MLSWARKRQLIYGGIVALFFVLIIGIPFLLRTIRGPSCFDKKQNGEETGADCGGACALLCPNTAGEPRTIWQRVFPEGGGIASAVLYAENPNKNAGAFDTPYQVKVYDSAGLLVAEKRITVVVPTNGAFAVFAPNLFVGERVPVRASFERTAPISWRRDVLPYDVMRAQNIRLSLVPQARVDAEIVTESKEFVNGAAVAILYDADGNAVGASKTTADLVGAQSPVPVSFVWRAPFARTPVRAEILTTVLGNAQNDR</sequence>
<evidence type="ECO:0000313" key="2">
    <source>
        <dbReference type="EMBL" id="OHA34187.1"/>
    </source>
</evidence>
<evidence type="ECO:0000256" key="1">
    <source>
        <dbReference type="SAM" id="Phobius"/>
    </source>
</evidence>
<reference evidence="2 3" key="1">
    <citation type="journal article" date="2016" name="Nat. Commun.">
        <title>Thousands of microbial genomes shed light on interconnected biogeochemical processes in an aquifer system.</title>
        <authorList>
            <person name="Anantharaman K."/>
            <person name="Brown C.T."/>
            <person name="Hug L.A."/>
            <person name="Sharon I."/>
            <person name="Castelle C.J."/>
            <person name="Probst A.J."/>
            <person name="Thomas B.C."/>
            <person name="Singh A."/>
            <person name="Wilkins M.J."/>
            <person name="Karaoz U."/>
            <person name="Brodie E.L."/>
            <person name="Williams K.H."/>
            <person name="Hubbard S.S."/>
            <person name="Banfield J.F."/>
        </authorList>
    </citation>
    <scope>NUCLEOTIDE SEQUENCE [LARGE SCALE GENOMIC DNA]</scope>
</reference>
<comment type="caution">
    <text evidence="2">The sequence shown here is derived from an EMBL/GenBank/DDBJ whole genome shotgun (WGS) entry which is preliminary data.</text>
</comment>